<dbReference type="InterPro" id="IPR027356">
    <property type="entry name" value="NPH3_dom"/>
</dbReference>
<dbReference type="PROSITE" id="PS50097">
    <property type="entry name" value="BTB"/>
    <property type="match status" value="1"/>
</dbReference>
<organism evidence="4 5">
    <name type="scientific">Mytilus coruscus</name>
    <name type="common">Sea mussel</name>
    <dbReference type="NCBI Taxonomy" id="42192"/>
    <lineage>
        <taxon>Eukaryota</taxon>
        <taxon>Metazoa</taxon>
        <taxon>Spiralia</taxon>
        <taxon>Lophotrochozoa</taxon>
        <taxon>Mollusca</taxon>
        <taxon>Bivalvia</taxon>
        <taxon>Autobranchia</taxon>
        <taxon>Pteriomorphia</taxon>
        <taxon>Mytilida</taxon>
        <taxon>Mytiloidea</taxon>
        <taxon>Mytilidae</taxon>
        <taxon>Mytilinae</taxon>
        <taxon>Mytilus</taxon>
    </lineage>
</organism>
<dbReference type="SUPFAM" id="SSF54695">
    <property type="entry name" value="POZ domain"/>
    <property type="match status" value="1"/>
</dbReference>
<dbReference type="Proteomes" id="UP000507470">
    <property type="component" value="Unassembled WGS sequence"/>
</dbReference>
<dbReference type="EMBL" id="CACVKT020010330">
    <property type="protein sequence ID" value="CAC5425988.1"/>
    <property type="molecule type" value="Genomic_DNA"/>
</dbReference>
<feature type="compositionally biased region" description="Low complexity" evidence="1">
    <location>
        <begin position="468"/>
        <end position="477"/>
    </location>
</feature>
<sequence length="586" mass="65464">MDFSKFRTTGELSDITVIVEGNDFKLHKFPLYAKSEFFCKLAKNTPSESGRVELTDFPGGDEVFGLVADFCYNMKIETTKDNIVPLRCAAELLQMTGSANLIEVSDKFIQDTITSAKMSRSSSVVASMIRSCVSMSSLAESCGIVSSCSDALVECWLKPPTKFSSPTNSKKQGGDKSIKSLLLIPFGWFLKLFTSARDRGVRHSHLAELMTQFISNIIEQEEKEEKNNNKTENLTSKLSPRDSGSNVGKSKLDIGHIIDSIVLEIPEDALYDDAVTMDWITKVLRIATGHGCACRRLLVKAAGEMLNRLSAEDLCIVSPSLLHDIVLETCNENGQAEKASNIVDTYMSEMVRKGVLTAETYKLLATALPSDAKTNQDHMYTILEYVLSSETDNLNDEQRQELINTIDFKLVTEETLQRALTTNIVPAVHIAQGALSLCSKLRTELESVKRLNQKQDEEIKKYQKHQNSSKSRSSGLSSRKDDSLTLSDLDYLEPTKEKPSERSVQMLSDTLNTSKEDSFISGPRSKISESKSPYQFRSLAAPEHDGTQDDESYQYERGLRNLDNSRSKQRPLGYGYRPTYSYSGRY</sequence>
<evidence type="ECO:0000256" key="1">
    <source>
        <dbReference type="SAM" id="MobiDB-lite"/>
    </source>
</evidence>
<accession>A0A6J8EZB5</accession>
<dbReference type="InterPro" id="IPR043454">
    <property type="entry name" value="NPH3/RPT2-like"/>
</dbReference>
<dbReference type="InterPro" id="IPR011333">
    <property type="entry name" value="SKP1/BTB/POZ_sf"/>
</dbReference>
<keyword evidence="5" id="KW-1185">Reference proteome</keyword>
<feature type="compositionally biased region" description="Basic and acidic residues" evidence="1">
    <location>
        <begin position="557"/>
        <end position="566"/>
    </location>
</feature>
<feature type="domain" description="NPH3" evidence="3">
    <location>
        <begin position="175"/>
        <end position="440"/>
    </location>
</feature>
<dbReference type="AlphaFoldDB" id="A0A6J8EZB5"/>
<dbReference type="OrthoDB" id="624345at2759"/>
<dbReference type="CDD" id="cd18312">
    <property type="entry name" value="BTB_POZ_NPY3-like"/>
    <property type="match status" value="1"/>
</dbReference>
<evidence type="ECO:0000313" key="4">
    <source>
        <dbReference type="EMBL" id="CAC5425988.1"/>
    </source>
</evidence>
<feature type="region of interest" description="Disordered" evidence="1">
    <location>
        <begin position="458"/>
        <end position="586"/>
    </location>
</feature>
<dbReference type="InterPro" id="IPR000210">
    <property type="entry name" value="BTB/POZ_dom"/>
</dbReference>
<dbReference type="Pfam" id="PF03000">
    <property type="entry name" value="NPH3"/>
    <property type="match status" value="1"/>
</dbReference>
<feature type="compositionally biased region" description="Polar residues" evidence="1">
    <location>
        <begin position="502"/>
        <end position="513"/>
    </location>
</feature>
<evidence type="ECO:0000313" key="5">
    <source>
        <dbReference type="Proteomes" id="UP000507470"/>
    </source>
</evidence>
<proteinExistence type="predicted"/>
<feature type="region of interest" description="Disordered" evidence="1">
    <location>
        <begin position="222"/>
        <end position="247"/>
    </location>
</feature>
<evidence type="ECO:0008006" key="6">
    <source>
        <dbReference type="Google" id="ProtNLM"/>
    </source>
</evidence>
<dbReference type="SMART" id="SM00225">
    <property type="entry name" value="BTB"/>
    <property type="match status" value="1"/>
</dbReference>
<name>A0A6J8EZB5_MYTCO</name>
<reference evidence="4 5" key="1">
    <citation type="submission" date="2020-06" db="EMBL/GenBank/DDBJ databases">
        <authorList>
            <person name="Li R."/>
            <person name="Bekaert M."/>
        </authorList>
    </citation>
    <scope>NUCLEOTIDE SEQUENCE [LARGE SCALE GENOMIC DNA]</scope>
    <source>
        <strain evidence="5">wild</strain>
    </source>
</reference>
<dbReference type="Gene3D" id="3.30.710.10">
    <property type="entry name" value="Potassium Channel Kv1.1, Chain A"/>
    <property type="match status" value="1"/>
</dbReference>
<feature type="domain" description="BTB" evidence="2">
    <location>
        <begin position="13"/>
        <end position="80"/>
    </location>
</feature>
<dbReference type="PANTHER" id="PTHR32370">
    <property type="entry name" value="OS12G0117600 PROTEIN"/>
    <property type="match status" value="1"/>
</dbReference>
<dbReference type="PROSITE" id="PS51649">
    <property type="entry name" value="NPH3"/>
    <property type="match status" value="1"/>
</dbReference>
<evidence type="ECO:0000259" key="3">
    <source>
        <dbReference type="PROSITE" id="PS51649"/>
    </source>
</evidence>
<protein>
    <recommendedName>
        <fullName evidence="6">BTB domain-containing protein</fullName>
    </recommendedName>
</protein>
<evidence type="ECO:0000259" key="2">
    <source>
        <dbReference type="PROSITE" id="PS50097"/>
    </source>
</evidence>
<dbReference type="Pfam" id="PF00651">
    <property type="entry name" value="BTB"/>
    <property type="match status" value="1"/>
</dbReference>
<gene>
    <name evidence="4" type="ORF">MCOR_57748</name>
</gene>